<dbReference type="Proteomes" id="UP001302719">
    <property type="component" value="Chromosome"/>
</dbReference>
<evidence type="ECO:0000313" key="2">
    <source>
        <dbReference type="Proteomes" id="UP001302719"/>
    </source>
</evidence>
<dbReference type="KEGG" id="nall:PP769_11820"/>
<protein>
    <submittedName>
        <fullName evidence="1">Uncharacterized protein</fullName>
    </submittedName>
</protein>
<keyword evidence="2" id="KW-1185">Reference proteome</keyword>
<dbReference type="AlphaFoldDB" id="A0AA96G784"/>
<proteinExistence type="predicted"/>
<name>A0AA96G784_9BACT</name>
<dbReference type="RefSeq" id="WP_312640290.1">
    <property type="nucleotide sequence ID" value="NZ_CP116967.1"/>
</dbReference>
<organism evidence="1 2">
    <name type="scientific">Candidatus Nitrospira allomarina</name>
    <dbReference type="NCBI Taxonomy" id="3020900"/>
    <lineage>
        <taxon>Bacteria</taxon>
        <taxon>Pseudomonadati</taxon>
        <taxon>Nitrospirota</taxon>
        <taxon>Nitrospiria</taxon>
        <taxon>Nitrospirales</taxon>
        <taxon>Nitrospiraceae</taxon>
        <taxon>Nitrospira</taxon>
    </lineage>
</organism>
<accession>A0AA96G784</accession>
<sequence length="306" mass="35728">MKTLSPSTNGVINTPEEFKQFIPGNFSHFLERSSGLIRRILQDMGQWADNSAHEKLLLRLSFDLVERFIEYCPSQLPCRPSLLLDGFISDYFGRPQEPKASSTSNPVLYRFLDGLLNRAVLSRDALICLFYHFYGMKPVEVGFLLGLEEGQTQRIYKNFARWRQKGWFQAAEEVGLTTQEVQSLIEKQASNPDLFHLQVRENLETLLPFYRKSDPPYYPCLEGSKWQEMFREGYGFDYRMWHLPLCLSCMKVITEVGDSFLLNPDVTLNFHVSPHSLREEEEFWPALKNFSTDKKRHNFNRSLQMA</sequence>
<dbReference type="EMBL" id="CP116967">
    <property type="protein sequence ID" value="WNM56664.1"/>
    <property type="molecule type" value="Genomic_DNA"/>
</dbReference>
<reference evidence="1 2" key="1">
    <citation type="submission" date="2023-01" db="EMBL/GenBank/DDBJ databases">
        <title>Cultivation and genomic characterization of new, ubiquitous marine nitrite-oxidizing bacteria from the Nitrospirales.</title>
        <authorList>
            <person name="Mueller A.J."/>
            <person name="Daebeler A."/>
            <person name="Herbold C.W."/>
            <person name="Kirkegaard R.H."/>
            <person name="Daims H."/>
        </authorList>
    </citation>
    <scope>NUCLEOTIDE SEQUENCE [LARGE SCALE GENOMIC DNA]</scope>
    <source>
        <strain evidence="1 2">VA</strain>
    </source>
</reference>
<evidence type="ECO:0000313" key="1">
    <source>
        <dbReference type="EMBL" id="WNM56664.1"/>
    </source>
</evidence>
<gene>
    <name evidence="1" type="ORF">PP769_11820</name>
</gene>